<keyword evidence="1" id="KW-0238">DNA-binding</keyword>
<dbReference type="SUPFAM" id="SSF56349">
    <property type="entry name" value="DNA breaking-rejoining enzymes"/>
    <property type="match status" value="1"/>
</dbReference>
<feature type="compositionally biased region" description="Low complexity" evidence="3">
    <location>
        <begin position="14"/>
        <end position="38"/>
    </location>
</feature>
<geneLocation type="plasmid" evidence="5 6">
    <name>pBs5S5b</name>
</geneLocation>
<reference evidence="5" key="2">
    <citation type="submission" date="2024-03" db="EMBL/GenBank/DDBJ databases">
        <authorList>
            <person name="Bromfield E.S.P."/>
            <person name="Cloutier S."/>
        </authorList>
    </citation>
    <scope>NUCLEOTIDE SEQUENCE</scope>
    <source>
        <strain evidence="5">5S5</strain>
        <plasmid evidence="5">pBs5S5b</plasmid>
    </source>
</reference>
<dbReference type="Gene3D" id="1.10.443.10">
    <property type="entry name" value="Intergrase catalytic core"/>
    <property type="match status" value="1"/>
</dbReference>
<keyword evidence="6" id="KW-1185">Reference proteome</keyword>
<accession>A0ABZ2PBN5</accession>
<gene>
    <name evidence="5" type="ORF">WDK88_44975</name>
</gene>
<keyword evidence="2" id="KW-0233">DNA recombination</keyword>
<dbReference type="RefSeq" id="WP_338835096.1">
    <property type="nucleotide sequence ID" value="NZ_CP147712.1"/>
</dbReference>
<proteinExistence type="predicted"/>
<dbReference type="InterPro" id="IPR013762">
    <property type="entry name" value="Integrase-like_cat_sf"/>
</dbReference>
<dbReference type="InterPro" id="IPR010998">
    <property type="entry name" value="Integrase_recombinase_N"/>
</dbReference>
<evidence type="ECO:0000256" key="3">
    <source>
        <dbReference type="SAM" id="MobiDB-lite"/>
    </source>
</evidence>
<dbReference type="PANTHER" id="PTHR34605:SF4">
    <property type="entry name" value="DNA ADENINE METHYLTRANSFERASE"/>
    <property type="match status" value="1"/>
</dbReference>
<evidence type="ECO:0000313" key="5">
    <source>
        <dbReference type="EMBL" id="WXC84657.1"/>
    </source>
</evidence>
<reference evidence="5" key="1">
    <citation type="journal article" date="2021" name="Int. J. Syst. Evol. Microbiol.">
        <title>Bradyrhizobium septentrionale sp. nov. (sv. septentrionale) and Bradyrhizobium quebecense sp. nov. (sv. septentrionale) associated with legumes native to Canada possess rearranged symbiosis genes and numerous insertion sequences.</title>
        <authorList>
            <person name="Bromfield E.S.P."/>
            <person name="Cloutier S."/>
        </authorList>
    </citation>
    <scope>NUCLEOTIDE SEQUENCE</scope>
    <source>
        <strain evidence="5">5S5</strain>
    </source>
</reference>
<evidence type="ECO:0000256" key="1">
    <source>
        <dbReference type="ARBA" id="ARBA00023125"/>
    </source>
</evidence>
<dbReference type="InterPro" id="IPR011010">
    <property type="entry name" value="DNA_brk_join_enz"/>
</dbReference>
<dbReference type="Gene3D" id="1.10.150.130">
    <property type="match status" value="1"/>
</dbReference>
<sequence length="380" mass="41351">MPDIAVPNAENHPAEGSAPPESPATDAALSAAEASTETRGGLPAPLPAAQPLPTHLARLAERARDYVDAASSANTRRAYASDWKHFAAWCRRQGLEVFPPAPQTVGLYITACASGAATADRKPNSVSTIERRLSALTWTYAQRGTPLDRKDRHIATVLAGIRNIHAAPPRQKEAVLPEDVIAMLETLNRGTLRGLRDRAMLLLGFAGGLRRSEIVGLDLHRDDTEDGRGWVEILDQGLIVTLRGKTGWREIEIGRGSSDSTCPVVALQIWLKLARIGHGPLFRRVRGQGKDVGPDRLTDQQVARLVKRAALAAGVRADLPEGERETKFAGHSLRAGLASSAEVDERYVQKQLGHASAELTRRYQRRRDRFRVNLTKAAGL</sequence>
<keyword evidence="5" id="KW-0614">Plasmid</keyword>
<dbReference type="InterPro" id="IPR052925">
    <property type="entry name" value="Phage_Integrase-like_Recomb"/>
</dbReference>
<dbReference type="InterPro" id="IPR002104">
    <property type="entry name" value="Integrase_catalytic"/>
</dbReference>
<evidence type="ECO:0000256" key="2">
    <source>
        <dbReference type="ARBA" id="ARBA00023172"/>
    </source>
</evidence>
<dbReference type="PANTHER" id="PTHR34605">
    <property type="entry name" value="PHAGE_INTEGRASE DOMAIN-CONTAINING PROTEIN"/>
    <property type="match status" value="1"/>
</dbReference>
<dbReference type="PROSITE" id="PS51898">
    <property type="entry name" value="TYR_RECOMBINASE"/>
    <property type="match status" value="1"/>
</dbReference>
<evidence type="ECO:0000313" key="6">
    <source>
        <dbReference type="Proteomes" id="UP001432046"/>
    </source>
</evidence>
<organism evidence="5 6">
    <name type="scientific">Bradyrhizobium septentrionale</name>
    <dbReference type="NCBI Taxonomy" id="1404411"/>
    <lineage>
        <taxon>Bacteria</taxon>
        <taxon>Pseudomonadati</taxon>
        <taxon>Pseudomonadota</taxon>
        <taxon>Alphaproteobacteria</taxon>
        <taxon>Hyphomicrobiales</taxon>
        <taxon>Nitrobacteraceae</taxon>
        <taxon>Bradyrhizobium</taxon>
    </lineage>
</organism>
<feature type="domain" description="Tyr recombinase" evidence="4">
    <location>
        <begin position="170"/>
        <end position="379"/>
    </location>
</feature>
<name>A0ABZ2PBN5_9BRAD</name>
<protein>
    <submittedName>
        <fullName evidence="5">Tyrosine-type recombinase/integrase</fullName>
    </submittedName>
</protein>
<feature type="region of interest" description="Disordered" evidence="3">
    <location>
        <begin position="1"/>
        <end position="48"/>
    </location>
</feature>
<evidence type="ECO:0000259" key="4">
    <source>
        <dbReference type="PROSITE" id="PS51898"/>
    </source>
</evidence>
<dbReference type="Proteomes" id="UP001432046">
    <property type="component" value="Plasmid pBs5S5b"/>
</dbReference>
<dbReference type="EMBL" id="CP147712">
    <property type="protein sequence ID" value="WXC84657.1"/>
    <property type="molecule type" value="Genomic_DNA"/>
</dbReference>
<dbReference type="SUPFAM" id="SSF47823">
    <property type="entry name" value="lambda integrase-like, N-terminal domain"/>
    <property type="match status" value="1"/>
</dbReference>
<dbReference type="Pfam" id="PF00589">
    <property type="entry name" value="Phage_integrase"/>
    <property type="match status" value="1"/>
</dbReference>